<keyword evidence="8" id="KW-0496">Mitochondrion</keyword>
<organism evidence="10 11">
    <name type="scientific">Cherax quadricarinatus</name>
    <name type="common">Australian red claw crayfish</name>
    <dbReference type="NCBI Taxonomy" id="27406"/>
    <lineage>
        <taxon>Eukaryota</taxon>
        <taxon>Metazoa</taxon>
        <taxon>Ecdysozoa</taxon>
        <taxon>Arthropoda</taxon>
        <taxon>Crustacea</taxon>
        <taxon>Multicrustacea</taxon>
        <taxon>Malacostraca</taxon>
        <taxon>Eumalacostraca</taxon>
        <taxon>Eucarida</taxon>
        <taxon>Decapoda</taxon>
        <taxon>Pleocyemata</taxon>
        <taxon>Astacidea</taxon>
        <taxon>Parastacoidea</taxon>
        <taxon>Parastacidae</taxon>
        <taxon>Cherax</taxon>
    </lineage>
</organism>
<comment type="subcellular location">
    <subcellularLocation>
        <location evidence="1">Mitochondrion inner membrane</location>
    </subcellularLocation>
</comment>
<evidence type="ECO:0000256" key="3">
    <source>
        <dbReference type="ARBA" id="ARBA00022448"/>
    </source>
</evidence>
<keyword evidence="11" id="KW-1185">Reference proteome</keyword>
<keyword evidence="5" id="KW-0375">Hydrogen ion transport</keyword>
<dbReference type="PANTHER" id="PTHR12441">
    <property type="entry name" value="ATP SYNTHASE COUPLING FACTOR 6, MITOCHONDRIAL"/>
    <property type="match status" value="1"/>
</dbReference>
<dbReference type="GO" id="GO:0045259">
    <property type="term" value="C:proton-transporting ATP synthase complex"/>
    <property type="evidence" value="ECO:0007669"/>
    <property type="project" value="UniProtKB-KW"/>
</dbReference>
<evidence type="ECO:0000256" key="4">
    <source>
        <dbReference type="ARBA" id="ARBA00022547"/>
    </source>
</evidence>
<keyword evidence="6" id="KW-0999">Mitochondrion inner membrane</keyword>
<keyword evidence="4" id="KW-0138">CF(0)</keyword>
<dbReference type="PANTHER" id="PTHR12441:SF10">
    <property type="entry name" value="ATP SYNTHASE-COUPLING FACTOR 6, MITOCHONDRIAL"/>
    <property type="match status" value="1"/>
</dbReference>
<dbReference type="GO" id="GO:0005743">
    <property type="term" value="C:mitochondrial inner membrane"/>
    <property type="evidence" value="ECO:0007669"/>
    <property type="project" value="UniProtKB-SubCell"/>
</dbReference>
<evidence type="ECO:0000256" key="7">
    <source>
        <dbReference type="ARBA" id="ARBA00023065"/>
    </source>
</evidence>
<keyword evidence="7" id="KW-0406">Ion transport</keyword>
<keyword evidence="3" id="KW-0813">Transport</keyword>
<evidence type="ECO:0000313" key="10">
    <source>
        <dbReference type="EMBL" id="KAK8741034.1"/>
    </source>
</evidence>
<keyword evidence="9" id="KW-0472">Membrane</keyword>
<dbReference type="GO" id="GO:0015986">
    <property type="term" value="P:proton motive force-driven ATP synthesis"/>
    <property type="evidence" value="ECO:0007669"/>
    <property type="project" value="InterPro"/>
</dbReference>
<protein>
    <recommendedName>
        <fullName evidence="12">ATP synthase-coupling factor 6, mitochondrial</fullName>
    </recommendedName>
</protein>
<evidence type="ECO:0000256" key="1">
    <source>
        <dbReference type="ARBA" id="ARBA00004273"/>
    </source>
</evidence>
<dbReference type="EMBL" id="JARKIK010000031">
    <property type="protein sequence ID" value="KAK8741034.1"/>
    <property type="molecule type" value="Genomic_DNA"/>
</dbReference>
<gene>
    <name evidence="10" type="ORF">OTU49_002457</name>
</gene>
<dbReference type="FunFam" id="1.10.246.110:FF:000001">
    <property type="entry name" value="ATP synthase-coupling factor 6, mitochondrial"/>
    <property type="match status" value="1"/>
</dbReference>
<evidence type="ECO:0000256" key="8">
    <source>
        <dbReference type="ARBA" id="ARBA00023128"/>
    </source>
</evidence>
<name>A0AAW0XMV4_CHEQU</name>
<proteinExistence type="inferred from homology"/>
<evidence type="ECO:0000256" key="2">
    <source>
        <dbReference type="ARBA" id="ARBA00007346"/>
    </source>
</evidence>
<dbReference type="InterPro" id="IPR036204">
    <property type="entry name" value="ATP_synth_f6_sf_mt"/>
</dbReference>
<accession>A0AAW0XMV4</accession>
<evidence type="ECO:0000256" key="5">
    <source>
        <dbReference type="ARBA" id="ARBA00022781"/>
    </source>
</evidence>
<comment type="similarity">
    <text evidence="2">Belongs to the eukaryotic ATPase subunit F6 family.</text>
</comment>
<dbReference type="Gene3D" id="1.10.246.110">
    <property type="entry name" value="Mitochondrial ATP synthase-coupling factor 6"/>
    <property type="match status" value="1"/>
</dbReference>
<dbReference type="Pfam" id="PF05511">
    <property type="entry name" value="ATP-synt_F6"/>
    <property type="match status" value="1"/>
</dbReference>
<comment type="caution">
    <text evidence="10">The sequence shown here is derived from an EMBL/GenBank/DDBJ whole genome shotgun (WGS) entry which is preliminary data.</text>
</comment>
<dbReference type="GO" id="GO:0015078">
    <property type="term" value="F:proton transmembrane transporter activity"/>
    <property type="evidence" value="ECO:0007669"/>
    <property type="project" value="InterPro"/>
</dbReference>
<evidence type="ECO:0000256" key="9">
    <source>
        <dbReference type="ARBA" id="ARBA00023136"/>
    </source>
</evidence>
<dbReference type="AlphaFoldDB" id="A0AAW0XMV4"/>
<sequence length="137" mass="15219">PGTVREVTRVAARWLLTHKTAPAGGSDTELYFRMIVARLIPEAKSLRTALCRNYGISAVLLKKTSDPIQQLFVEKIQEYSKKSKAAGGKLVDVTPDMEKQLQHELDRVARQYGGGAGVDMTKFPTFKFEDPKIDPLA</sequence>
<dbReference type="InterPro" id="IPR008387">
    <property type="entry name" value="ATP_synth_f6_mt"/>
</dbReference>
<evidence type="ECO:0008006" key="12">
    <source>
        <dbReference type="Google" id="ProtNLM"/>
    </source>
</evidence>
<dbReference type="SUPFAM" id="SSF111357">
    <property type="entry name" value="Mitochondrial ATP synthase coupling factor 6"/>
    <property type="match status" value="1"/>
</dbReference>
<dbReference type="Proteomes" id="UP001445076">
    <property type="component" value="Unassembled WGS sequence"/>
</dbReference>
<feature type="non-terminal residue" evidence="10">
    <location>
        <position position="1"/>
    </location>
</feature>
<reference evidence="10 11" key="1">
    <citation type="journal article" date="2024" name="BMC Genomics">
        <title>Genome assembly of redclaw crayfish (Cherax quadricarinatus) provides insights into its immune adaptation and hypoxia tolerance.</title>
        <authorList>
            <person name="Liu Z."/>
            <person name="Zheng J."/>
            <person name="Li H."/>
            <person name="Fang K."/>
            <person name="Wang S."/>
            <person name="He J."/>
            <person name="Zhou D."/>
            <person name="Weng S."/>
            <person name="Chi M."/>
            <person name="Gu Z."/>
            <person name="He J."/>
            <person name="Li F."/>
            <person name="Wang M."/>
        </authorList>
    </citation>
    <scope>NUCLEOTIDE SEQUENCE [LARGE SCALE GENOMIC DNA]</scope>
    <source>
        <strain evidence="10">ZL_2023a</strain>
    </source>
</reference>
<evidence type="ECO:0000256" key="6">
    <source>
        <dbReference type="ARBA" id="ARBA00022792"/>
    </source>
</evidence>
<evidence type="ECO:0000313" key="11">
    <source>
        <dbReference type="Proteomes" id="UP001445076"/>
    </source>
</evidence>